<evidence type="ECO:0000256" key="2">
    <source>
        <dbReference type="ARBA" id="ARBA00022692"/>
    </source>
</evidence>
<comment type="caution">
    <text evidence="7">The sequence shown here is derived from an EMBL/GenBank/DDBJ whole genome shotgun (WGS) entry which is preliminary data.</text>
</comment>
<evidence type="ECO:0000259" key="6">
    <source>
        <dbReference type="Pfam" id="PF04138"/>
    </source>
</evidence>
<reference evidence="7" key="1">
    <citation type="submission" date="2022-12" db="EMBL/GenBank/DDBJ databases">
        <title>Genome sequence of SJ11.</title>
        <authorList>
            <person name="Woo H."/>
        </authorList>
    </citation>
    <scope>NUCLEOTIDE SEQUENCE</scope>
    <source>
        <strain evidence="7">SJ11</strain>
    </source>
</reference>
<comment type="subcellular location">
    <subcellularLocation>
        <location evidence="1">Membrane</location>
        <topology evidence="1">Multi-pass membrane protein</topology>
    </subcellularLocation>
</comment>
<keyword evidence="4 5" id="KW-0472">Membrane</keyword>
<sequence>MITFLKAQTSSFIASAADFLITLVTVKFFGWYYLPGSISGTVSGGVLNFYINRNWVFDAKSKNYGLQVLKYLLVWTGNLMLVTTGVYLLTHLFNFNYLLSKIASSVLIGITYNYIMQKQFIFSVK</sequence>
<organism evidence="7 8">
    <name type="scientific">Pedobacter rhodius</name>
    <dbReference type="NCBI Taxonomy" id="3004098"/>
    <lineage>
        <taxon>Bacteria</taxon>
        <taxon>Pseudomonadati</taxon>
        <taxon>Bacteroidota</taxon>
        <taxon>Sphingobacteriia</taxon>
        <taxon>Sphingobacteriales</taxon>
        <taxon>Sphingobacteriaceae</taxon>
        <taxon>Pedobacter</taxon>
    </lineage>
</organism>
<proteinExistence type="predicted"/>
<dbReference type="InterPro" id="IPR007267">
    <property type="entry name" value="GtrA_DPMS_TM"/>
</dbReference>
<gene>
    <name evidence="7" type="ORF">O0931_06455</name>
</gene>
<evidence type="ECO:0000313" key="7">
    <source>
        <dbReference type="EMBL" id="MCZ4222936.1"/>
    </source>
</evidence>
<protein>
    <submittedName>
        <fullName evidence="7">GtrA family protein</fullName>
    </submittedName>
</protein>
<evidence type="ECO:0000256" key="3">
    <source>
        <dbReference type="ARBA" id="ARBA00022989"/>
    </source>
</evidence>
<evidence type="ECO:0000256" key="5">
    <source>
        <dbReference type="SAM" id="Phobius"/>
    </source>
</evidence>
<dbReference type="Proteomes" id="UP001144341">
    <property type="component" value="Unassembled WGS sequence"/>
</dbReference>
<dbReference type="Pfam" id="PF04138">
    <property type="entry name" value="GtrA_DPMS_TM"/>
    <property type="match status" value="1"/>
</dbReference>
<name>A0ABT4KVI6_9SPHI</name>
<feature type="domain" description="GtrA/DPMS transmembrane" evidence="6">
    <location>
        <begin position="12"/>
        <end position="122"/>
    </location>
</feature>
<keyword evidence="3 5" id="KW-1133">Transmembrane helix</keyword>
<dbReference type="RefSeq" id="WP_269414740.1">
    <property type="nucleotide sequence ID" value="NZ_JAPWGL010000002.1"/>
</dbReference>
<evidence type="ECO:0000256" key="1">
    <source>
        <dbReference type="ARBA" id="ARBA00004141"/>
    </source>
</evidence>
<dbReference type="EMBL" id="JAPWGL010000002">
    <property type="protein sequence ID" value="MCZ4222936.1"/>
    <property type="molecule type" value="Genomic_DNA"/>
</dbReference>
<accession>A0ABT4KVI6</accession>
<feature type="transmembrane region" description="Helical" evidence="5">
    <location>
        <begin position="68"/>
        <end position="89"/>
    </location>
</feature>
<keyword evidence="8" id="KW-1185">Reference proteome</keyword>
<feature type="transmembrane region" description="Helical" evidence="5">
    <location>
        <begin position="95"/>
        <end position="115"/>
    </location>
</feature>
<evidence type="ECO:0000256" key="4">
    <source>
        <dbReference type="ARBA" id="ARBA00023136"/>
    </source>
</evidence>
<evidence type="ECO:0000313" key="8">
    <source>
        <dbReference type="Proteomes" id="UP001144341"/>
    </source>
</evidence>
<keyword evidence="2 5" id="KW-0812">Transmembrane</keyword>
<feature type="transmembrane region" description="Helical" evidence="5">
    <location>
        <begin position="38"/>
        <end position="56"/>
    </location>
</feature>